<dbReference type="GO" id="GO:0005737">
    <property type="term" value="C:cytoplasm"/>
    <property type="evidence" value="ECO:0007669"/>
    <property type="project" value="TreeGrafter"/>
</dbReference>
<gene>
    <name evidence="3" type="ORF">EB796_025088</name>
</gene>
<dbReference type="Proteomes" id="UP000593567">
    <property type="component" value="Unassembled WGS sequence"/>
</dbReference>
<protein>
    <recommendedName>
        <fullName evidence="1">malate synthase</fullName>
        <ecNumber evidence="1">2.3.3.9</ecNumber>
    </recommendedName>
</protein>
<dbReference type="PANTHER" id="PTHR42902:SF2">
    <property type="entry name" value="MALATE SYNTHASE"/>
    <property type="match status" value="1"/>
</dbReference>
<accession>A0A7J7IT78</accession>
<keyword evidence="4" id="KW-1185">Reference proteome</keyword>
<evidence type="ECO:0000313" key="4">
    <source>
        <dbReference type="Proteomes" id="UP000593567"/>
    </source>
</evidence>
<dbReference type="InterPro" id="IPR046363">
    <property type="entry name" value="MS_N_TIM-barrel_dom"/>
</dbReference>
<proteinExistence type="predicted"/>
<evidence type="ECO:0000259" key="2">
    <source>
        <dbReference type="Pfam" id="PF01274"/>
    </source>
</evidence>
<dbReference type="PANTHER" id="PTHR42902">
    <property type="entry name" value="MALATE SYNTHASE"/>
    <property type="match status" value="1"/>
</dbReference>
<dbReference type="Pfam" id="PF01274">
    <property type="entry name" value="MS_TIM-barrel"/>
    <property type="match status" value="1"/>
</dbReference>
<reference evidence="3" key="1">
    <citation type="submission" date="2020-06" db="EMBL/GenBank/DDBJ databases">
        <title>Draft genome of Bugula neritina, a colonial animal packing powerful symbionts and potential medicines.</title>
        <authorList>
            <person name="Rayko M."/>
        </authorList>
    </citation>
    <scope>NUCLEOTIDE SEQUENCE [LARGE SCALE GENOMIC DNA]</scope>
    <source>
        <strain evidence="3">Kwan_BN1</strain>
    </source>
</reference>
<dbReference type="OrthoDB" id="4078635at2759"/>
<dbReference type="GO" id="GO:0006097">
    <property type="term" value="P:glyoxylate cycle"/>
    <property type="evidence" value="ECO:0007669"/>
    <property type="project" value="InterPro"/>
</dbReference>
<dbReference type="InterPro" id="IPR011076">
    <property type="entry name" value="Malate_synth_sf"/>
</dbReference>
<dbReference type="SUPFAM" id="SSF51645">
    <property type="entry name" value="Malate synthase G"/>
    <property type="match status" value="1"/>
</dbReference>
<evidence type="ECO:0000313" key="3">
    <source>
        <dbReference type="EMBL" id="KAF6016604.1"/>
    </source>
</evidence>
<dbReference type="EMBL" id="VXIV02003504">
    <property type="protein sequence ID" value="KAF6016604.1"/>
    <property type="molecule type" value="Genomic_DNA"/>
</dbReference>
<dbReference type="EC" id="2.3.3.9" evidence="1"/>
<sequence>MAFRVYTAPPPKGCERLFKTVFSAEAKAFIGELYTAFQSDIEELYRRRIKRRVELDTHNQLPDFLSETKAIRENLEWRVDPIPARLRNRKIDCGDVSPSNRLHFKKALNSEANGIQVDFDDGHCPTWTNQILGYSNIIEFVSGSMPGVPTVPQAPVLMLRPRAWNMVEHHVLVNGEKVPGPVVDFAILMYHASAQLYASGSGPFFYLSKLEGYKEARLWRKIFVWAEHKLGMPVGSIKACVLIENILAAFEMEEILYELRTHSLGLNCGIWDYCASIINKFGTRQEFRLPDRSKYVNMQKHFLESYCKLVVDVCHKRGALATGGMNAKMLPAGNSHVREEITQQVCM</sequence>
<dbReference type="GO" id="GO:0004474">
    <property type="term" value="F:malate synthase activity"/>
    <property type="evidence" value="ECO:0007669"/>
    <property type="project" value="UniProtKB-EC"/>
</dbReference>
<dbReference type="AlphaFoldDB" id="A0A7J7IT78"/>
<dbReference type="InterPro" id="IPR001465">
    <property type="entry name" value="Malate_synthase_TIM"/>
</dbReference>
<dbReference type="FunFam" id="3.20.20.360:FF:000001">
    <property type="entry name" value="Malate synthase"/>
    <property type="match status" value="1"/>
</dbReference>
<feature type="domain" description="Malate synthase TIM barrel" evidence="2">
    <location>
        <begin position="156"/>
        <end position="329"/>
    </location>
</feature>
<comment type="caution">
    <text evidence="3">The sequence shown here is derived from an EMBL/GenBank/DDBJ whole genome shotgun (WGS) entry which is preliminary data.</text>
</comment>
<dbReference type="InterPro" id="IPR006252">
    <property type="entry name" value="Malate_synthA"/>
</dbReference>
<dbReference type="Gene3D" id="3.20.20.360">
    <property type="entry name" value="Malate synthase, domain 3"/>
    <property type="match status" value="1"/>
</dbReference>
<evidence type="ECO:0000256" key="1">
    <source>
        <dbReference type="ARBA" id="ARBA00012636"/>
    </source>
</evidence>
<organism evidence="3 4">
    <name type="scientific">Bugula neritina</name>
    <name type="common">Brown bryozoan</name>
    <name type="synonym">Sertularia neritina</name>
    <dbReference type="NCBI Taxonomy" id="10212"/>
    <lineage>
        <taxon>Eukaryota</taxon>
        <taxon>Metazoa</taxon>
        <taxon>Spiralia</taxon>
        <taxon>Lophotrochozoa</taxon>
        <taxon>Bryozoa</taxon>
        <taxon>Gymnolaemata</taxon>
        <taxon>Cheilostomatida</taxon>
        <taxon>Flustrina</taxon>
        <taxon>Buguloidea</taxon>
        <taxon>Bugulidae</taxon>
        <taxon>Bugula</taxon>
    </lineage>
</organism>
<name>A0A7J7IT78_BUGNE</name>